<evidence type="ECO:0000313" key="5">
    <source>
        <dbReference type="Proteomes" id="UP000281549"/>
    </source>
</evidence>
<reference evidence="3" key="3">
    <citation type="submission" date="2018-08" db="EMBL/GenBank/DDBJ databases">
        <title>Leveraging single-cell genomics to expand the Fungal Tree of Life.</title>
        <authorList>
            <consortium name="DOE Joint Genome Institute"/>
            <person name="Ahrendt S.R."/>
            <person name="Quandt C.A."/>
            <person name="Ciobanu D."/>
            <person name="Clum A."/>
            <person name="Salamov A."/>
            <person name="Andreopoulos B."/>
            <person name="Cheng J.-F."/>
            <person name="Woyke T."/>
            <person name="Pelin A."/>
            <person name="Henrissat B."/>
            <person name="Reynolds N."/>
            <person name="Benny G.L."/>
            <person name="Smith M.E."/>
            <person name="James T.Y."/>
            <person name="Grigoriev I.V."/>
        </authorList>
    </citation>
    <scope>NUCLEOTIDE SEQUENCE</scope>
    <source>
        <strain evidence="3">CSF55</strain>
    </source>
</reference>
<organism evidence="2 4">
    <name type="scientific">Rozella allomycis (strain CSF55)</name>
    <dbReference type="NCBI Taxonomy" id="988480"/>
    <lineage>
        <taxon>Eukaryota</taxon>
        <taxon>Fungi</taxon>
        <taxon>Fungi incertae sedis</taxon>
        <taxon>Cryptomycota</taxon>
        <taxon>Cryptomycota incertae sedis</taxon>
        <taxon>Rozella</taxon>
    </lineage>
</organism>
<name>A0A075B249_ROZAC</name>
<proteinExistence type="predicted"/>
<keyword evidence="4" id="KW-1185">Reference proteome</keyword>
<evidence type="ECO:0000313" key="4">
    <source>
        <dbReference type="Proteomes" id="UP000030755"/>
    </source>
</evidence>
<evidence type="ECO:0000256" key="1">
    <source>
        <dbReference type="SAM" id="MobiDB-lite"/>
    </source>
</evidence>
<evidence type="ECO:0000313" key="3">
    <source>
        <dbReference type="EMBL" id="RKP17863.1"/>
    </source>
</evidence>
<reference evidence="2 4" key="1">
    <citation type="journal article" date="2013" name="Curr. Biol.">
        <title>Shared signatures of parasitism and phylogenomics unite Cryptomycota and microsporidia.</title>
        <authorList>
            <person name="James T.Y."/>
            <person name="Pelin A."/>
            <person name="Bonen L."/>
            <person name="Ahrendt S."/>
            <person name="Sain D."/>
            <person name="Corradi N."/>
            <person name="Stajich J.E."/>
        </authorList>
    </citation>
    <scope>NUCLEOTIDE SEQUENCE [LARGE SCALE GENOMIC DNA]</scope>
    <source>
        <strain evidence="2 4">CSF55</strain>
        <strain evidence="2 4">CSF55</strain>
    </source>
</reference>
<evidence type="ECO:0000313" key="2">
    <source>
        <dbReference type="EMBL" id="EPZ35046.1"/>
    </source>
</evidence>
<dbReference type="HOGENOM" id="CLU_1366937_0_0_1"/>
<reference evidence="5" key="2">
    <citation type="journal article" date="2018" name="Nat. Microbiol.">
        <title>Leveraging single-cell genomics to expand the fungal tree of life.</title>
        <authorList>
            <person name="Ahrendt S.R."/>
            <person name="Quandt C.A."/>
            <person name="Ciobanu D."/>
            <person name="Clum A."/>
            <person name="Salamov A."/>
            <person name="Andreopoulos B."/>
            <person name="Cheng J.F."/>
            <person name="Woyke T."/>
            <person name="Pelin A."/>
            <person name="Henrissat B."/>
            <person name="Reynolds N.K."/>
            <person name="Benny G.L."/>
            <person name="Smith M.E."/>
            <person name="James T.Y."/>
            <person name="Grigoriev I.V."/>
        </authorList>
    </citation>
    <scope>NUCLEOTIDE SEQUENCE [LARGE SCALE GENOMIC DNA]</scope>
    <source>
        <strain evidence="5">CSF55</strain>
    </source>
</reference>
<dbReference type="EMBL" id="KE560895">
    <property type="protein sequence ID" value="EPZ35046.1"/>
    <property type="molecule type" value="Genomic_DNA"/>
</dbReference>
<dbReference type="AlphaFoldDB" id="A0A075B249"/>
<accession>A0A075B249</accession>
<feature type="region of interest" description="Disordered" evidence="1">
    <location>
        <begin position="81"/>
        <end position="107"/>
    </location>
</feature>
<gene>
    <name evidence="2" type="ORF">O9G_005361</name>
    <name evidence="3" type="ORF">ROZALSC1DRAFT_30376</name>
</gene>
<protein>
    <submittedName>
        <fullName evidence="2">Uncharacterized protein</fullName>
    </submittedName>
</protein>
<dbReference type="EMBL" id="ML005650">
    <property type="protein sequence ID" value="RKP17863.1"/>
    <property type="molecule type" value="Genomic_DNA"/>
</dbReference>
<dbReference type="Proteomes" id="UP000030755">
    <property type="component" value="Unassembled WGS sequence"/>
</dbReference>
<dbReference type="Proteomes" id="UP000281549">
    <property type="component" value="Unassembled WGS sequence"/>
</dbReference>
<sequence>MVGYNEYSKGLRVLPIVAIKVILTCHAVFNEVAKEYIEIDVPRNNPVSHQTKKISIEQSEPGTSTPIKSKVTQNEFFTSKHVRTEGTTRQSRKPGRVQQPRESQTMNKSYAEVAEAKMFWYHGARRTLGEICKLYDYYETNLNDLSRKDNIINGEENLLCNGKIAPVAEITEPDNYKLAINSIETIAWENTMTAQYYSLT</sequence>